<gene>
    <name evidence="1" type="ORF">Pmar_PMAR015105</name>
</gene>
<organism evidence="2">
    <name type="scientific">Perkinsus marinus (strain ATCC 50983 / TXsc)</name>
    <dbReference type="NCBI Taxonomy" id="423536"/>
    <lineage>
        <taxon>Eukaryota</taxon>
        <taxon>Sar</taxon>
        <taxon>Alveolata</taxon>
        <taxon>Perkinsozoa</taxon>
        <taxon>Perkinsea</taxon>
        <taxon>Perkinsida</taxon>
        <taxon>Perkinsidae</taxon>
        <taxon>Perkinsus</taxon>
    </lineage>
</organism>
<dbReference type="AlphaFoldDB" id="C5KWI8"/>
<protein>
    <recommendedName>
        <fullName evidence="3">DUF1015 domain-containing protein</fullName>
    </recommendedName>
</protein>
<dbReference type="EMBL" id="GG677022">
    <property type="protein sequence ID" value="EER11183.1"/>
    <property type="molecule type" value="Genomic_DNA"/>
</dbReference>
<dbReference type="InParanoid" id="C5KWI8"/>
<keyword evidence="2" id="KW-1185">Reference proteome</keyword>
<name>C5KWI8_PERM5</name>
<dbReference type="GeneID" id="9056877"/>
<sequence>MLHASGTANVGIVLPDMHKSDLFKTVVHDGALPRKTFSMGEADEKRFYYECRKIRKD</sequence>
<dbReference type="RefSeq" id="XP_002779388.1">
    <property type="nucleotide sequence ID" value="XM_002779342.1"/>
</dbReference>
<evidence type="ECO:0000313" key="2">
    <source>
        <dbReference type="Proteomes" id="UP000007800"/>
    </source>
</evidence>
<evidence type="ECO:0008006" key="3">
    <source>
        <dbReference type="Google" id="ProtNLM"/>
    </source>
</evidence>
<evidence type="ECO:0000313" key="1">
    <source>
        <dbReference type="EMBL" id="EER11183.1"/>
    </source>
</evidence>
<accession>C5KWI8</accession>
<dbReference type="Proteomes" id="UP000007800">
    <property type="component" value="Unassembled WGS sequence"/>
</dbReference>
<reference evidence="1 2" key="1">
    <citation type="submission" date="2008-07" db="EMBL/GenBank/DDBJ databases">
        <authorList>
            <person name="El-Sayed N."/>
            <person name="Caler E."/>
            <person name="Inman J."/>
            <person name="Amedeo P."/>
            <person name="Hass B."/>
            <person name="Wortman J."/>
        </authorList>
    </citation>
    <scope>NUCLEOTIDE SEQUENCE [LARGE SCALE GENOMIC DNA]</scope>
    <source>
        <strain evidence="2">ATCC 50983 / TXsc</strain>
    </source>
</reference>
<dbReference type="OrthoDB" id="5126881at2759"/>
<proteinExistence type="predicted"/>